<proteinExistence type="predicted"/>
<dbReference type="EMBL" id="NQVE01000088">
    <property type="protein sequence ID" value="RAL49210.1"/>
    <property type="molecule type" value="Genomic_DNA"/>
</dbReference>
<gene>
    <name evidence="2" type="ORF">DM860_014428</name>
</gene>
<sequence>MEIFQDLRAGSLNLKLPGKPYDVYCRKAQDPELTVFSSSSSSSSDANIVGTFSRHVSFIHYPEPSEYEKANQIRLKEFSQRSSTYSTTKTGSTFHHSSATKSSRQRTSLSPSIFTASPAPSSRHKKSSPKERSGGESAKNKTVGPSLLLPEDSGRATSTVTSSGSAGQLSQERTSKKPMKS</sequence>
<reference evidence="2 3" key="1">
    <citation type="submission" date="2018-06" db="EMBL/GenBank/DDBJ databases">
        <title>The Genome of Cuscuta australis (Dodder) Provides Insight into the Evolution of Plant Parasitism.</title>
        <authorList>
            <person name="Liu H."/>
        </authorList>
    </citation>
    <scope>NUCLEOTIDE SEQUENCE [LARGE SCALE GENOMIC DNA]</scope>
    <source>
        <strain evidence="3">cv. Yunnan</strain>
        <tissue evidence="2">Vines</tissue>
    </source>
</reference>
<protein>
    <submittedName>
        <fullName evidence="2">Uncharacterized protein</fullName>
    </submittedName>
</protein>
<dbReference type="InterPro" id="IPR038823">
    <property type="entry name" value="MED2_plant"/>
</dbReference>
<comment type="caution">
    <text evidence="2">The sequence shown here is derived from an EMBL/GenBank/DDBJ whole genome shotgun (WGS) entry which is preliminary data.</text>
</comment>
<evidence type="ECO:0000313" key="2">
    <source>
        <dbReference type="EMBL" id="RAL49210.1"/>
    </source>
</evidence>
<feature type="region of interest" description="Disordered" evidence="1">
    <location>
        <begin position="79"/>
        <end position="181"/>
    </location>
</feature>
<feature type="compositionally biased region" description="Low complexity" evidence="1">
    <location>
        <begin position="155"/>
        <end position="167"/>
    </location>
</feature>
<feature type="compositionally biased region" description="Low complexity" evidence="1">
    <location>
        <begin position="82"/>
        <end position="93"/>
    </location>
</feature>
<evidence type="ECO:0000313" key="3">
    <source>
        <dbReference type="Proteomes" id="UP000249390"/>
    </source>
</evidence>
<feature type="compositionally biased region" description="Polar residues" evidence="1">
    <location>
        <begin position="94"/>
        <end position="120"/>
    </location>
</feature>
<dbReference type="PANTHER" id="PTHR36407:SF1">
    <property type="entry name" value="MEDIATOR-ASSOCIATED PROTEIN 2"/>
    <property type="match status" value="1"/>
</dbReference>
<evidence type="ECO:0000256" key="1">
    <source>
        <dbReference type="SAM" id="MobiDB-lite"/>
    </source>
</evidence>
<organism evidence="2 3">
    <name type="scientific">Cuscuta australis</name>
    <dbReference type="NCBI Taxonomy" id="267555"/>
    <lineage>
        <taxon>Eukaryota</taxon>
        <taxon>Viridiplantae</taxon>
        <taxon>Streptophyta</taxon>
        <taxon>Embryophyta</taxon>
        <taxon>Tracheophyta</taxon>
        <taxon>Spermatophyta</taxon>
        <taxon>Magnoliopsida</taxon>
        <taxon>eudicotyledons</taxon>
        <taxon>Gunneridae</taxon>
        <taxon>Pentapetalae</taxon>
        <taxon>asterids</taxon>
        <taxon>lamiids</taxon>
        <taxon>Solanales</taxon>
        <taxon>Convolvulaceae</taxon>
        <taxon>Cuscuteae</taxon>
        <taxon>Cuscuta</taxon>
        <taxon>Cuscuta subgen. Grammica</taxon>
        <taxon>Cuscuta sect. Cleistogrammica</taxon>
    </lineage>
</organism>
<dbReference type="PANTHER" id="PTHR36407">
    <property type="entry name" value="MEDIATOR-ASSOCIATED PROTEIN 2"/>
    <property type="match status" value="1"/>
</dbReference>
<keyword evidence="3" id="KW-1185">Reference proteome</keyword>
<dbReference type="Proteomes" id="UP000249390">
    <property type="component" value="Unassembled WGS sequence"/>
</dbReference>
<accession>A0A328DVI1</accession>
<dbReference type="AlphaFoldDB" id="A0A328DVI1"/>
<name>A0A328DVI1_9ASTE</name>